<dbReference type="GO" id="GO:0016787">
    <property type="term" value="F:hydrolase activity"/>
    <property type="evidence" value="ECO:0007669"/>
    <property type="project" value="UniProtKB-KW"/>
</dbReference>
<evidence type="ECO:0000313" key="7">
    <source>
        <dbReference type="EMBL" id="MBF4765919.1"/>
    </source>
</evidence>
<protein>
    <submittedName>
        <fullName evidence="7">M20/M25/M40 family metallo-hydrolase</fullName>
    </submittedName>
</protein>
<proteinExistence type="inferred from homology"/>
<dbReference type="InterPro" id="IPR002933">
    <property type="entry name" value="Peptidase_M20"/>
</dbReference>
<evidence type="ECO:0000259" key="6">
    <source>
        <dbReference type="Pfam" id="PF07687"/>
    </source>
</evidence>
<gene>
    <name evidence="7" type="ORF">ISU07_22520</name>
</gene>
<dbReference type="SUPFAM" id="SSF53187">
    <property type="entry name" value="Zn-dependent exopeptidases"/>
    <property type="match status" value="1"/>
</dbReference>
<dbReference type="PANTHER" id="PTHR43808:SF8">
    <property type="entry name" value="PEPTIDASE M20 DIMERISATION DOMAIN-CONTAINING PROTEIN"/>
    <property type="match status" value="1"/>
</dbReference>
<dbReference type="SUPFAM" id="SSF55031">
    <property type="entry name" value="Bacterial exopeptidase dimerisation domain"/>
    <property type="match status" value="1"/>
</dbReference>
<keyword evidence="8" id="KW-1185">Reference proteome</keyword>
<organism evidence="7 8">
    <name type="scientific">Nocardioides islandensis</name>
    <dbReference type="NCBI Taxonomy" id="433663"/>
    <lineage>
        <taxon>Bacteria</taxon>
        <taxon>Bacillati</taxon>
        <taxon>Actinomycetota</taxon>
        <taxon>Actinomycetes</taxon>
        <taxon>Propionibacteriales</taxon>
        <taxon>Nocardioidaceae</taxon>
        <taxon>Nocardioides</taxon>
    </lineage>
</organism>
<evidence type="ECO:0000256" key="2">
    <source>
        <dbReference type="ARBA" id="ARBA00006247"/>
    </source>
</evidence>
<dbReference type="AlphaFoldDB" id="A0A930VEA9"/>
<reference evidence="7" key="1">
    <citation type="submission" date="2020-11" db="EMBL/GenBank/DDBJ databases">
        <title>Nocardioides sp. nov., isolated from Soil of Cynanchum wilfordii Hemsley rhizosphere.</title>
        <authorList>
            <person name="Lee J.-S."/>
            <person name="Suh M.K."/>
            <person name="Kim J.-S."/>
        </authorList>
    </citation>
    <scope>NUCLEOTIDE SEQUENCE</scope>
    <source>
        <strain evidence="7">KCTC 19275</strain>
    </source>
</reference>
<keyword evidence="3" id="KW-0479">Metal-binding</keyword>
<keyword evidence="4" id="KW-0378">Hydrolase</keyword>
<comment type="similarity">
    <text evidence="2">Belongs to the peptidase M20A family.</text>
</comment>
<feature type="domain" description="Peptidase M20 dimerisation" evidence="6">
    <location>
        <begin position="196"/>
        <end position="336"/>
    </location>
</feature>
<evidence type="ECO:0000256" key="3">
    <source>
        <dbReference type="ARBA" id="ARBA00022723"/>
    </source>
</evidence>
<evidence type="ECO:0000256" key="1">
    <source>
        <dbReference type="ARBA" id="ARBA00001947"/>
    </source>
</evidence>
<dbReference type="Pfam" id="PF01546">
    <property type="entry name" value="Peptidase_M20"/>
    <property type="match status" value="1"/>
</dbReference>
<comment type="cofactor">
    <cofactor evidence="1">
        <name>Zn(2+)</name>
        <dbReference type="ChEBI" id="CHEBI:29105"/>
    </cofactor>
</comment>
<comment type="caution">
    <text evidence="7">The sequence shown here is derived from an EMBL/GenBank/DDBJ whole genome shotgun (WGS) entry which is preliminary data.</text>
</comment>
<dbReference type="InterPro" id="IPR036264">
    <property type="entry name" value="Bact_exopeptidase_dim_dom"/>
</dbReference>
<evidence type="ECO:0000313" key="8">
    <source>
        <dbReference type="Proteomes" id="UP000640489"/>
    </source>
</evidence>
<dbReference type="InterPro" id="IPR001261">
    <property type="entry name" value="ArgE/DapE_CS"/>
</dbReference>
<dbReference type="PROSITE" id="PS00758">
    <property type="entry name" value="ARGE_DAPE_CPG2_1"/>
    <property type="match status" value="1"/>
</dbReference>
<dbReference type="Gene3D" id="1.10.150.900">
    <property type="match status" value="1"/>
</dbReference>
<dbReference type="Pfam" id="PF07687">
    <property type="entry name" value="M20_dimer"/>
    <property type="match status" value="1"/>
</dbReference>
<dbReference type="RefSeq" id="WP_194709101.1">
    <property type="nucleotide sequence ID" value="NZ_JADKPN010000020.1"/>
</dbReference>
<dbReference type="GO" id="GO:0046872">
    <property type="term" value="F:metal ion binding"/>
    <property type="evidence" value="ECO:0007669"/>
    <property type="project" value="UniProtKB-KW"/>
</dbReference>
<keyword evidence="5" id="KW-0862">Zinc</keyword>
<name>A0A930VEA9_9ACTN</name>
<sequence>MDPLHTEVVELARDIIRLDTSNAFGVHEGNETLVARHLADYLEDAGVECELVAREGFDHRANLVARVPGTDRSTAPSLAFVGHTDVVPVDARDWTQPPFEALVDDDGYLWGRGAIDTKGHVAARAVAIKELVRSGWRPRGDLWLLAVADEEDGMADVGMRWLLDARPDIRPDRSVNEGGGERLELVDGRTLVGLAIGEKGTFPARVTALGEAGHASTPSKADNAVPHLGEVLARIGRGLPAPVEHPLVARMLEVLLGNSYAAGDDLPSALASAARLHPELEHWLPALAGTTLAPTRVGASDALNVMPSRAWVELDCRILPGTSEADVEAAVRERIGDGIAYDLSWPDKLIPGSASPPDGPVVAAIHEWVTAQIPDARLLPSLGTGFTDSSFLRAAGCQAAYGFQPFLTTPLEVLESGYHNADERVHVDDLEASVRFHLHLARTLLS</sequence>
<dbReference type="Gene3D" id="3.40.630.10">
    <property type="entry name" value="Zn peptidases"/>
    <property type="match status" value="1"/>
</dbReference>
<accession>A0A930VEA9</accession>
<dbReference type="InterPro" id="IPR050072">
    <property type="entry name" value="Peptidase_M20A"/>
</dbReference>
<dbReference type="EMBL" id="JADKPN010000020">
    <property type="protein sequence ID" value="MBF4765919.1"/>
    <property type="molecule type" value="Genomic_DNA"/>
</dbReference>
<dbReference type="InterPro" id="IPR011650">
    <property type="entry name" value="Peptidase_M20_dimer"/>
</dbReference>
<evidence type="ECO:0000256" key="4">
    <source>
        <dbReference type="ARBA" id="ARBA00022801"/>
    </source>
</evidence>
<dbReference type="Gene3D" id="3.30.70.360">
    <property type="match status" value="1"/>
</dbReference>
<dbReference type="PANTHER" id="PTHR43808">
    <property type="entry name" value="ACETYLORNITHINE DEACETYLASE"/>
    <property type="match status" value="1"/>
</dbReference>
<dbReference type="Proteomes" id="UP000640489">
    <property type="component" value="Unassembled WGS sequence"/>
</dbReference>
<evidence type="ECO:0000256" key="5">
    <source>
        <dbReference type="ARBA" id="ARBA00022833"/>
    </source>
</evidence>